<name>C2FV04_SPHSI</name>
<protein>
    <submittedName>
        <fullName evidence="2">Uncharacterized protein</fullName>
    </submittedName>
</protein>
<keyword evidence="1" id="KW-1133">Transmembrane helix</keyword>
<evidence type="ECO:0000256" key="1">
    <source>
        <dbReference type="SAM" id="Phobius"/>
    </source>
</evidence>
<feature type="transmembrane region" description="Helical" evidence="1">
    <location>
        <begin position="109"/>
        <end position="130"/>
    </location>
</feature>
<gene>
    <name evidence="2" type="ORF">HMPREF0765_1160</name>
</gene>
<evidence type="ECO:0000313" key="2">
    <source>
        <dbReference type="EMBL" id="EEI93248.1"/>
    </source>
</evidence>
<accession>C2FV04</accession>
<dbReference type="AlphaFoldDB" id="C2FV04"/>
<dbReference type="Proteomes" id="UP000006241">
    <property type="component" value="Unassembled WGS sequence"/>
</dbReference>
<proteinExistence type="predicted"/>
<keyword evidence="1" id="KW-0472">Membrane</keyword>
<comment type="caution">
    <text evidence="2">The sequence shown here is derived from an EMBL/GenBank/DDBJ whole genome shotgun (WGS) entry which is preliminary data.</text>
</comment>
<dbReference type="EMBL" id="ACHB01000028">
    <property type="protein sequence ID" value="EEI93248.1"/>
    <property type="molecule type" value="Genomic_DNA"/>
</dbReference>
<evidence type="ECO:0000313" key="3">
    <source>
        <dbReference type="Proteomes" id="UP000006241"/>
    </source>
</evidence>
<dbReference type="HOGENOM" id="CLU_1165234_0_0_10"/>
<reference evidence="2 3" key="1">
    <citation type="submission" date="2009-01" db="EMBL/GenBank/DDBJ databases">
        <authorList>
            <person name="Qin X."/>
            <person name="Bachman B."/>
            <person name="Battles P."/>
            <person name="Bell A."/>
            <person name="Bess C."/>
            <person name="Bickham C."/>
            <person name="Chaboub L."/>
            <person name="Chen D."/>
            <person name="Coyle M."/>
            <person name="Deiros D.R."/>
            <person name="Dinh H."/>
            <person name="Forbes L."/>
            <person name="Fowler G."/>
            <person name="Francisco L."/>
            <person name="Fu Q."/>
            <person name="Gubbala S."/>
            <person name="Hale W."/>
            <person name="Han Y."/>
            <person name="Hemphill L."/>
            <person name="Highlander S.K."/>
            <person name="Hirani K."/>
            <person name="Hogues M."/>
            <person name="Jackson L."/>
            <person name="Jakkamsetti A."/>
            <person name="Javaid M."/>
            <person name="Jiang H."/>
            <person name="Korchina V."/>
            <person name="Kovar C."/>
            <person name="Lara F."/>
            <person name="Lee S."/>
            <person name="Mata R."/>
            <person name="Mathew T."/>
            <person name="Moen C."/>
            <person name="Morales K."/>
            <person name="Munidasa M."/>
            <person name="Nazareth L."/>
            <person name="Ngo R."/>
            <person name="Nguyen L."/>
            <person name="Okwuonu G."/>
            <person name="Ongeri F."/>
            <person name="Patil S."/>
            <person name="Petrosino J."/>
            <person name="Pham C."/>
            <person name="Pham P."/>
            <person name="Pu L.-L."/>
            <person name="Puazo M."/>
            <person name="Raj R."/>
            <person name="Reid J."/>
            <person name="Rouhana J."/>
            <person name="Saada N."/>
            <person name="Shang Y."/>
            <person name="Simmons D."/>
            <person name="Thornton R."/>
            <person name="Warren J."/>
            <person name="Weissenberger G."/>
            <person name="Zhang J."/>
            <person name="Zhang L."/>
            <person name="Zhou C."/>
            <person name="Zhu D."/>
            <person name="Muzny D."/>
            <person name="Worley K."/>
            <person name="Gibbs R."/>
        </authorList>
    </citation>
    <scope>NUCLEOTIDE SEQUENCE [LARGE SCALE GENOMIC DNA]</scope>
    <source>
        <strain evidence="2 3">ATCC 33300</strain>
    </source>
</reference>
<keyword evidence="1" id="KW-0812">Transmembrane</keyword>
<feature type="transmembrane region" description="Helical" evidence="1">
    <location>
        <begin position="77"/>
        <end position="97"/>
    </location>
</feature>
<organism evidence="2 3">
    <name type="scientific">Sphingobacterium spiritivorum ATCC 33300</name>
    <dbReference type="NCBI Taxonomy" id="525372"/>
    <lineage>
        <taxon>Bacteria</taxon>
        <taxon>Pseudomonadati</taxon>
        <taxon>Bacteroidota</taxon>
        <taxon>Sphingobacteriia</taxon>
        <taxon>Sphingobacteriales</taxon>
        <taxon>Sphingobacteriaceae</taxon>
        <taxon>Sphingobacterium</taxon>
    </lineage>
</organism>
<sequence>MTNLKRDNELFLHVNRFVYIKYQHMSTQTNTSLTVIEKIKSIAIALVATGMTVKGFTYFTPQLSYDIPRILIPVYKLLGPVGLAVSMTILGLILLLWSYSLWKKNSGKTISWIVIVSILILSIVTLIITVGNKNKAVSAINVPASPQSVDNSAVACENVPVVFPAVFGAEAKQEYEQLIKELEQAIAAKDAGKSWSAYNNLNVFVARLKTDQTDQEQLNFIVAQTKKMDAYNQQIKGL</sequence>